<protein>
    <submittedName>
        <fullName evidence="2">Uncharacterized protein</fullName>
    </submittedName>
</protein>
<organism evidence="2">
    <name type="scientific">Sinorhizobium medicae</name>
    <dbReference type="NCBI Taxonomy" id="110321"/>
    <lineage>
        <taxon>Bacteria</taxon>
        <taxon>Pseudomonadati</taxon>
        <taxon>Pseudomonadota</taxon>
        <taxon>Alphaproteobacteria</taxon>
        <taxon>Hyphomicrobiales</taxon>
        <taxon>Rhizobiaceae</taxon>
        <taxon>Sinorhizobium/Ensifer group</taxon>
        <taxon>Sinorhizobium</taxon>
    </lineage>
</organism>
<gene>
    <name evidence="2" type="ORF">EMEDMD4_100126</name>
</gene>
<dbReference type="AlphaFoldDB" id="A0A508WU15"/>
<accession>A0A508WU15</accession>
<evidence type="ECO:0000313" key="2">
    <source>
        <dbReference type="EMBL" id="VTZ59139.1"/>
    </source>
</evidence>
<sequence length="62" mass="6701">MTAAIHIASLLPSGATITGMRGVIQAICLKKTRVSGGQESDGPKPPNILRRRQGFFPRTKRL</sequence>
<feature type="compositionally biased region" description="Basic residues" evidence="1">
    <location>
        <begin position="49"/>
        <end position="62"/>
    </location>
</feature>
<feature type="region of interest" description="Disordered" evidence="1">
    <location>
        <begin position="33"/>
        <end position="62"/>
    </location>
</feature>
<dbReference type="Proteomes" id="UP000507954">
    <property type="component" value="Unassembled WGS sequence"/>
</dbReference>
<proteinExistence type="predicted"/>
<evidence type="ECO:0000256" key="1">
    <source>
        <dbReference type="SAM" id="MobiDB-lite"/>
    </source>
</evidence>
<reference evidence="2" key="1">
    <citation type="submission" date="2019-06" db="EMBL/GenBank/DDBJ databases">
        <authorList>
            <person name="Le Quere A."/>
            <person name="Colella S."/>
        </authorList>
    </citation>
    <scope>NUCLEOTIDE SEQUENCE</scope>
    <source>
        <strain evidence="2">EmedicaeMD41</strain>
    </source>
</reference>
<name>A0A508WU15_9HYPH</name>
<dbReference type="EMBL" id="CABFNB010000002">
    <property type="protein sequence ID" value="VTZ59139.1"/>
    <property type="molecule type" value="Genomic_DNA"/>
</dbReference>